<feature type="domain" description="Stealth protein CR2 conserved region 2" evidence="4">
    <location>
        <begin position="42"/>
        <end position="131"/>
    </location>
</feature>
<evidence type="ECO:0000259" key="4">
    <source>
        <dbReference type="Pfam" id="PF11380"/>
    </source>
</evidence>
<dbReference type="GO" id="GO:0000271">
    <property type="term" value="P:polysaccharide biosynthetic process"/>
    <property type="evidence" value="ECO:0007669"/>
    <property type="project" value="UniProtKB-KW"/>
</dbReference>
<evidence type="ECO:0000256" key="1">
    <source>
        <dbReference type="ARBA" id="ARBA00007583"/>
    </source>
</evidence>
<gene>
    <name evidence="5" type="ORF">AIOL_002357</name>
</gene>
<keyword evidence="6" id="KW-1185">Reference proteome</keyword>
<dbReference type="PATRIC" id="fig|1675527.3.peg.2471"/>
<dbReference type="RefSeq" id="WP_049643127.1">
    <property type="nucleotide sequence ID" value="NZ_LFTY01000002.1"/>
</dbReference>
<accession>A0A0J9E6D7</accession>
<dbReference type="EMBL" id="LFTY01000002">
    <property type="protein sequence ID" value="KMW57394.1"/>
    <property type="molecule type" value="Genomic_DNA"/>
</dbReference>
<dbReference type="AlphaFoldDB" id="A0A0J9E6D7"/>
<evidence type="ECO:0000256" key="3">
    <source>
        <dbReference type="ARBA" id="ARBA00023169"/>
    </source>
</evidence>
<dbReference type="Pfam" id="PF11380">
    <property type="entry name" value="Stealth_CR2"/>
    <property type="match status" value="1"/>
</dbReference>
<reference evidence="5 6" key="1">
    <citation type="submission" date="2015-06" db="EMBL/GenBank/DDBJ databases">
        <title>Draft genome sequence of an Alphaproteobacteria species associated to the Mediterranean sponge Oscarella lobularis.</title>
        <authorList>
            <person name="Jourda C."/>
            <person name="Santini S."/>
            <person name="Claverie J.-M."/>
        </authorList>
    </citation>
    <scope>NUCLEOTIDE SEQUENCE [LARGE SCALE GENOMIC DNA]</scope>
    <source>
        <strain evidence="5">IGS</strain>
    </source>
</reference>
<dbReference type="InterPro" id="IPR021520">
    <property type="entry name" value="Stealth_CR2"/>
</dbReference>
<dbReference type="Proteomes" id="UP000037178">
    <property type="component" value="Unassembled WGS sequence"/>
</dbReference>
<sequence length="320" mass="36159">MTDAEFDVVYTWVDDSFPGYLDELNRYSADKRDLNPNRTRDNLDLIRYSMRSVAKHLPQARRIYLLTCRPQVPPWLDAAHPKIRVVHHDQVMAPEILPTFSSFAIVSHLHMLPGLARRFVYFEDDFLANSNALLGALLAEDGRAIVNLGRHWILPQDKLNPATSSPWNLALAHADAVLSQRFGPGPRRQVLHGPQMFDREAMAAIASDYDDLFAATRNARFRAGDGVPPEVFVPLVMAATGAAQLAPMEDARRVEGYASLENFLPWTWAQLKRLDLRRPLSIALNDSFGARPNPRVERLVRGWLQAKFPDAAPWEKTHPA</sequence>
<dbReference type="InterPro" id="IPR047141">
    <property type="entry name" value="Stealth"/>
</dbReference>
<keyword evidence="3" id="KW-0270">Exopolysaccharide synthesis</keyword>
<dbReference type="PANTHER" id="PTHR24045:SF0">
    <property type="entry name" value="N-ACETYLGLUCOSAMINE-1-PHOSPHOTRANSFERASE SUBUNITS ALPHA_BETA"/>
    <property type="match status" value="1"/>
</dbReference>
<keyword evidence="2 5" id="KW-0808">Transferase</keyword>
<proteinExistence type="inferred from homology"/>
<dbReference type="GO" id="GO:0016772">
    <property type="term" value="F:transferase activity, transferring phosphorus-containing groups"/>
    <property type="evidence" value="ECO:0007669"/>
    <property type="project" value="InterPro"/>
</dbReference>
<name>A0A0J9E6D7_9RHOB</name>
<protein>
    <submittedName>
        <fullName evidence="5">Glycosyltransferase</fullName>
    </submittedName>
</protein>
<comment type="caution">
    <text evidence="5">The sequence shown here is derived from an EMBL/GenBank/DDBJ whole genome shotgun (WGS) entry which is preliminary data.</text>
</comment>
<dbReference type="PANTHER" id="PTHR24045">
    <property type="match status" value="1"/>
</dbReference>
<evidence type="ECO:0000256" key="2">
    <source>
        <dbReference type="ARBA" id="ARBA00022679"/>
    </source>
</evidence>
<evidence type="ECO:0000313" key="5">
    <source>
        <dbReference type="EMBL" id="KMW57394.1"/>
    </source>
</evidence>
<dbReference type="OrthoDB" id="9776077at2"/>
<comment type="similarity">
    <text evidence="1">Belongs to the stealth family.</text>
</comment>
<dbReference type="STRING" id="1675527.AIOL_002357"/>
<evidence type="ECO:0000313" key="6">
    <source>
        <dbReference type="Proteomes" id="UP000037178"/>
    </source>
</evidence>
<organism evidence="5 6">
    <name type="scientific">Candidatus Rhodobacter oscarellae</name>
    <dbReference type="NCBI Taxonomy" id="1675527"/>
    <lineage>
        <taxon>Bacteria</taxon>
        <taxon>Pseudomonadati</taxon>
        <taxon>Pseudomonadota</taxon>
        <taxon>Alphaproteobacteria</taxon>
        <taxon>Rhodobacterales</taxon>
        <taxon>Rhodobacter group</taxon>
        <taxon>Rhodobacter</taxon>
    </lineage>
</organism>